<reference evidence="12" key="1">
    <citation type="journal article" date="2014" name="Int. J. Syst. Evol. Microbiol.">
        <title>Complete genome sequence of Corynebacterium casei LMG S-19264T (=DSM 44701T), isolated from a smear-ripened cheese.</title>
        <authorList>
            <consortium name="US DOE Joint Genome Institute (JGI-PGF)"/>
            <person name="Walter F."/>
            <person name="Albersmeier A."/>
            <person name="Kalinowski J."/>
            <person name="Ruckert C."/>
        </authorList>
    </citation>
    <scope>NUCLEOTIDE SEQUENCE</scope>
    <source>
        <strain evidence="12">CCM 8433</strain>
    </source>
</reference>
<dbReference type="RefSeq" id="WP_188367108.1">
    <property type="nucleotide sequence ID" value="NZ_BMDT01000003.1"/>
</dbReference>
<evidence type="ECO:0000256" key="9">
    <source>
        <dbReference type="ARBA" id="ARBA00038388"/>
    </source>
</evidence>
<feature type="transmembrane region" description="Helical" evidence="10">
    <location>
        <begin position="567"/>
        <end position="588"/>
    </location>
</feature>
<organism evidence="12 13">
    <name type="scientific">Enterococcus alcedinis</name>
    <dbReference type="NCBI Taxonomy" id="1274384"/>
    <lineage>
        <taxon>Bacteria</taxon>
        <taxon>Bacillati</taxon>
        <taxon>Bacillota</taxon>
        <taxon>Bacilli</taxon>
        <taxon>Lactobacillales</taxon>
        <taxon>Enterococcaceae</taxon>
        <taxon>Enterococcus</taxon>
    </lineage>
</organism>
<evidence type="ECO:0000256" key="2">
    <source>
        <dbReference type="ARBA" id="ARBA00022448"/>
    </source>
</evidence>
<protein>
    <submittedName>
        <fullName evidence="12">ABC transporter ATP-binding protein</fullName>
    </submittedName>
</protein>
<keyword evidence="3" id="KW-1003">Cell membrane</keyword>
<comment type="caution">
    <text evidence="12">The sequence shown here is derived from an EMBL/GenBank/DDBJ whole genome shotgun (WGS) entry which is preliminary data.</text>
</comment>
<evidence type="ECO:0000256" key="4">
    <source>
        <dbReference type="ARBA" id="ARBA00022692"/>
    </source>
</evidence>
<dbReference type="InterPro" id="IPR015854">
    <property type="entry name" value="ABC_transpr_LolD-like"/>
</dbReference>
<evidence type="ECO:0000256" key="5">
    <source>
        <dbReference type="ARBA" id="ARBA00022741"/>
    </source>
</evidence>
<comment type="subcellular location">
    <subcellularLocation>
        <location evidence="1">Cell inner membrane</location>
        <topology evidence="1">Multi-pass membrane protein</topology>
    </subcellularLocation>
</comment>
<evidence type="ECO:0000256" key="8">
    <source>
        <dbReference type="ARBA" id="ARBA00023136"/>
    </source>
</evidence>
<name>A0A917JG99_9ENTE</name>
<keyword evidence="13" id="KW-1185">Reference proteome</keyword>
<evidence type="ECO:0000313" key="13">
    <source>
        <dbReference type="Proteomes" id="UP000622610"/>
    </source>
</evidence>
<dbReference type="InterPro" id="IPR003593">
    <property type="entry name" value="AAA+_ATPase"/>
</dbReference>
<dbReference type="Gene3D" id="3.40.50.300">
    <property type="entry name" value="P-loop containing nucleotide triphosphate hydrolases"/>
    <property type="match status" value="1"/>
</dbReference>
<evidence type="ECO:0000259" key="11">
    <source>
        <dbReference type="PROSITE" id="PS50893"/>
    </source>
</evidence>
<feature type="domain" description="ABC transporter" evidence="11">
    <location>
        <begin position="2"/>
        <end position="235"/>
    </location>
</feature>
<dbReference type="GO" id="GO:0022857">
    <property type="term" value="F:transmembrane transporter activity"/>
    <property type="evidence" value="ECO:0007669"/>
    <property type="project" value="TreeGrafter"/>
</dbReference>
<dbReference type="Pfam" id="PF00005">
    <property type="entry name" value="ABC_tran"/>
    <property type="match status" value="1"/>
</dbReference>
<feature type="transmembrane region" description="Helical" evidence="10">
    <location>
        <begin position="535"/>
        <end position="555"/>
    </location>
</feature>
<dbReference type="PROSITE" id="PS50893">
    <property type="entry name" value="ABC_TRANSPORTER_2"/>
    <property type="match status" value="1"/>
</dbReference>
<dbReference type="Pfam" id="PF02687">
    <property type="entry name" value="FtsX"/>
    <property type="match status" value="1"/>
</dbReference>
<sequence length="603" mass="67435">MFKLTNLTKKYAGKTILSDVNYQFPEQGLVCLLGESGVGKSTLINILAGLETDYQGTVTIGEQSLGQYTPDQLANYRKDTIGFVFQDYQLLEGYTALENVLYPMQLQAQPFEAAKTQALAYLRQLGLTAQVDQKIETLSGGQKQRVALARAQMNQPRVILADEPTGALDRKNTDEVMAMLQQMAQKCLVVMITHDASLCQYADEVITIEEQKIVVQKQSENRGGNPPKSLHLTAYPKVKTWHLAIKQFRVSLGSYVLIAAMLAIGGICTLLTLSSNQLVGDSLLAFQEKNDVLRNGSIRTKSETIDYQQLFKELLIDPRLEEVYQQTVLKDIQLTIEGQTLQLPEKFPMAKSEATFSYGVMPRKGKNEIALSGTLAKQFTPKIDTLVGQKMMIEVAGENLTLTISGIYNAGYDDFYLSSDREQMLYPSDLKLKDVYALHFDVKNVADVPIISQMLTDKKIKHQMSVEQVTTILQSFTKIKTLFLVIAGLVIAVCLLLTVILLGKLQASRKQMMGLLATFGFNQKLRNRLLWNENLLLASLTGGLLAIFYMILIGLTKVFHWELAIGWLPFICLFGFMLLLVIGTGWLINRRTFKHSTVQLLKG</sequence>
<feature type="transmembrane region" description="Helical" evidence="10">
    <location>
        <begin position="252"/>
        <end position="273"/>
    </location>
</feature>
<proteinExistence type="inferred from homology"/>
<evidence type="ECO:0000256" key="1">
    <source>
        <dbReference type="ARBA" id="ARBA00004429"/>
    </source>
</evidence>
<reference evidence="12" key="2">
    <citation type="submission" date="2020-09" db="EMBL/GenBank/DDBJ databases">
        <authorList>
            <person name="Sun Q."/>
            <person name="Sedlacek I."/>
        </authorList>
    </citation>
    <scope>NUCLEOTIDE SEQUENCE</scope>
    <source>
        <strain evidence="12">CCM 8433</strain>
    </source>
</reference>
<evidence type="ECO:0000256" key="3">
    <source>
        <dbReference type="ARBA" id="ARBA00022475"/>
    </source>
</evidence>
<dbReference type="InterPro" id="IPR027417">
    <property type="entry name" value="P-loop_NTPase"/>
</dbReference>
<keyword evidence="5" id="KW-0547">Nucleotide-binding</keyword>
<dbReference type="SUPFAM" id="SSF52540">
    <property type="entry name" value="P-loop containing nucleoside triphosphate hydrolases"/>
    <property type="match status" value="1"/>
</dbReference>
<evidence type="ECO:0000256" key="6">
    <source>
        <dbReference type="ARBA" id="ARBA00022840"/>
    </source>
</evidence>
<keyword evidence="4 10" id="KW-0812">Transmembrane</keyword>
<dbReference type="InterPro" id="IPR003439">
    <property type="entry name" value="ABC_transporter-like_ATP-bd"/>
</dbReference>
<accession>A0A917JG99</accession>
<dbReference type="EMBL" id="BMDT01000003">
    <property type="protein sequence ID" value="GGI65265.1"/>
    <property type="molecule type" value="Genomic_DNA"/>
</dbReference>
<evidence type="ECO:0000313" key="12">
    <source>
        <dbReference type="EMBL" id="GGI65265.1"/>
    </source>
</evidence>
<dbReference type="InterPro" id="IPR003838">
    <property type="entry name" value="ABC3_permease_C"/>
</dbReference>
<dbReference type="SMART" id="SM00382">
    <property type="entry name" value="AAA"/>
    <property type="match status" value="1"/>
</dbReference>
<dbReference type="PANTHER" id="PTHR24220">
    <property type="entry name" value="IMPORT ATP-BINDING PROTEIN"/>
    <property type="match status" value="1"/>
</dbReference>
<dbReference type="CDD" id="cd03255">
    <property type="entry name" value="ABC_MJ0796_LolCDE_FtsE"/>
    <property type="match status" value="1"/>
</dbReference>
<feature type="transmembrane region" description="Helical" evidence="10">
    <location>
        <begin position="482"/>
        <end position="503"/>
    </location>
</feature>
<keyword evidence="2" id="KW-0813">Transport</keyword>
<dbReference type="GO" id="GO:0005524">
    <property type="term" value="F:ATP binding"/>
    <property type="evidence" value="ECO:0007669"/>
    <property type="project" value="UniProtKB-KW"/>
</dbReference>
<dbReference type="InterPro" id="IPR017911">
    <property type="entry name" value="MacB-like_ATP-bd"/>
</dbReference>
<comment type="similarity">
    <text evidence="9">Belongs to the ABC transporter superfamily. Macrolide exporter (TC 3.A.1.122) family.</text>
</comment>
<gene>
    <name evidence="12" type="ORF">GCM10011482_09190</name>
</gene>
<dbReference type="GO" id="GO:0005886">
    <property type="term" value="C:plasma membrane"/>
    <property type="evidence" value="ECO:0007669"/>
    <property type="project" value="UniProtKB-SubCell"/>
</dbReference>
<keyword evidence="8 10" id="KW-0472">Membrane</keyword>
<dbReference type="AlphaFoldDB" id="A0A917JG99"/>
<evidence type="ECO:0000256" key="10">
    <source>
        <dbReference type="SAM" id="Phobius"/>
    </source>
</evidence>
<keyword evidence="6 12" id="KW-0067">ATP-binding</keyword>
<evidence type="ECO:0000256" key="7">
    <source>
        <dbReference type="ARBA" id="ARBA00022989"/>
    </source>
</evidence>
<dbReference type="Proteomes" id="UP000622610">
    <property type="component" value="Unassembled WGS sequence"/>
</dbReference>
<keyword evidence="7 10" id="KW-1133">Transmembrane helix</keyword>
<dbReference type="GO" id="GO:0016887">
    <property type="term" value="F:ATP hydrolysis activity"/>
    <property type="evidence" value="ECO:0007669"/>
    <property type="project" value="InterPro"/>
</dbReference>